<gene>
    <name evidence="2" type="ORF">TBIB3V08_LOCUS9414</name>
</gene>
<protein>
    <recommendedName>
        <fullName evidence="1">GPR158/179 extracellular domain-containing protein</fullName>
    </recommendedName>
</protein>
<dbReference type="AlphaFoldDB" id="A0A7R9I686"/>
<reference evidence="2" key="1">
    <citation type="submission" date="2020-11" db="EMBL/GenBank/DDBJ databases">
        <authorList>
            <person name="Tran Van P."/>
        </authorList>
    </citation>
    <scope>NUCLEOTIDE SEQUENCE</scope>
</reference>
<proteinExistence type="predicted"/>
<sequence>MAQTNCLLQLLHASHPPVPFTYLTRSFLSLDIDVTGLDVNQCDVTEGEALSSLQIKVFWGTHKCHNETTQAREIPRTQFTHVRELEPPHAVGVHH</sequence>
<organism evidence="2">
    <name type="scientific">Timema bartmani</name>
    <dbReference type="NCBI Taxonomy" id="61472"/>
    <lineage>
        <taxon>Eukaryota</taxon>
        <taxon>Metazoa</taxon>
        <taxon>Ecdysozoa</taxon>
        <taxon>Arthropoda</taxon>
        <taxon>Hexapoda</taxon>
        <taxon>Insecta</taxon>
        <taxon>Pterygota</taxon>
        <taxon>Neoptera</taxon>
        <taxon>Polyneoptera</taxon>
        <taxon>Phasmatodea</taxon>
        <taxon>Timematodea</taxon>
        <taxon>Timematoidea</taxon>
        <taxon>Timematidae</taxon>
        <taxon>Timema</taxon>
    </lineage>
</organism>
<dbReference type="InterPro" id="IPR054714">
    <property type="entry name" value="GPR158_179_extracellular"/>
</dbReference>
<accession>A0A7R9I686</accession>
<name>A0A7R9I686_9NEOP</name>
<feature type="domain" description="GPR158/179 extracellular" evidence="1">
    <location>
        <begin position="24"/>
        <end position="80"/>
    </location>
</feature>
<dbReference type="EMBL" id="OD568551">
    <property type="protein sequence ID" value="CAD7447097.1"/>
    <property type="molecule type" value="Genomic_DNA"/>
</dbReference>
<dbReference type="Pfam" id="PF22572">
    <property type="entry name" value="GPR158_179_EC"/>
    <property type="match status" value="1"/>
</dbReference>
<evidence type="ECO:0000313" key="2">
    <source>
        <dbReference type="EMBL" id="CAD7447097.1"/>
    </source>
</evidence>
<evidence type="ECO:0000259" key="1">
    <source>
        <dbReference type="Pfam" id="PF22572"/>
    </source>
</evidence>